<keyword evidence="6 7" id="KW-0472">Membrane</keyword>
<evidence type="ECO:0000313" key="8">
    <source>
        <dbReference type="EMBL" id="OGM56937.1"/>
    </source>
</evidence>
<evidence type="ECO:0000256" key="5">
    <source>
        <dbReference type="ARBA" id="ARBA00022989"/>
    </source>
</evidence>
<evidence type="ECO:0000313" key="9">
    <source>
        <dbReference type="Proteomes" id="UP000178313"/>
    </source>
</evidence>
<feature type="transmembrane region" description="Helical" evidence="7">
    <location>
        <begin position="283"/>
        <end position="306"/>
    </location>
</feature>
<evidence type="ECO:0000256" key="1">
    <source>
        <dbReference type="ARBA" id="ARBA00004651"/>
    </source>
</evidence>
<evidence type="ECO:0000256" key="6">
    <source>
        <dbReference type="ARBA" id="ARBA00023136"/>
    </source>
</evidence>
<keyword evidence="4 7" id="KW-0812">Transmembrane</keyword>
<evidence type="ECO:0000256" key="3">
    <source>
        <dbReference type="ARBA" id="ARBA00022475"/>
    </source>
</evidence>
<comment type="similarity">
    <text evidence="2">Belongs to the polysaccharide synthase family.</text>
</comment>
<feature type="transmembrane region" description="Helical" evidence="7">
    <location>
        <begin position="145"/>
        <end position="165"/>
    </location>
</feature>
<dbReference type="Proteomes" id="UP000178313">
    <property type="component" value="Unassembled WGS sequence"/>
</dbReference>
<sequence length="409" mass="45297">MGYFKDTFRGISWMALLRGSTRGMTLLKTIILARILSPSQFGVYGIAVLVLGLLEILTETGINIVLIQEEGKTDEYISTAWVVSIIRGILISIVILIIAPFMASFFNSANALNLIRFAALIPLVRGFINPSVVKFQKELAFNKEFWFRSFIFLVDTSFAIALGILTKSEYALIWGMFVAAIFEVVISFFAAKPRPSLEFDSTKVKKVIGRGKWITFAGTFEYLFQHIDDIAVGKILGTGPLGLYQQAYRVSTLPISEVGEVFNKVTFPTYSKISEDRHRLRKAFLKVTAVILLFVIPFGLLLFFFAKEVVLILLGEKWLGAVGALKVLAIFGILKSISNSAYSLFLSVRKQEIVTLITLVGILAMIIPLIPLVNRFGIVGAGYATIIGAAAGLPVVFYYLAKVFKNEKV</sequence>
<keyword evidence="3" id="KW-1003">Cell membrane</keyword>
<feature type="transmembrane region" description="Helical" evidence="7">
    <location>
        <begin position="43"/>
        <end position="67"/>
    </location>
</feature>
<evidence type="ECO:0000256" key="2">
    <source>
        <dbReference type="ARBA" id="ARBA00007430"/>
    </source>
</evidence>
<dbReference type="InterPro" id="IPR050833">
    <property type="entry name" value="Poly_Biosynth_Transport"/>
</dbReference>
<dbReference type="PANTHER" id="PTHR30250">
    <property type="entry name" value="PST FAMILY PREDICTED COLANIC ACID TRANSPORTER"/>
    <property type="match status" value="1"/>
</dbReference>
<dbReference type="PANTHER" id="PTHR30250:SF10">
    <property type="entry name" value="LIPOPOLYSACCHARIDE BIOSYNTHESIS PROTEIN WZXC"/>
    <property type="match status" value="1"/>
</dbReference>
<evidence type="ECO:0000256" key="4">
    <source>
        <dbReference type="ARBA" id="ARBA00022692"/>
    </source>
</evidence>
<keyword evidence="5 7" id="KW-1133">Transmembrane helix</keyword>
<gene>
    <name evidence="8" type="ORF">A3E46_01220</name>
</gene>
<comment type="subcellular location">
    <subcellularLocation>
        <location evidence="1">Cell membrane</location>
        <topology evidence="1">Multi-pass membrane protein</topology>
    </subcellularLocation>
</comment>
<feature type="transmembrane region" description="Helical" evidence="7">
    <location>
        <begin position="318"/>
        <end position="334"/>
    </location>
</feature>
<feature type="transmembrane region" description="Helical" evidence="7">
    <location>
        <begin position="354"/>
        <end position="372"/>
    </location>
</feature>
<proteinExistence type="inferred from homology"/>
<feature type="transmembrane region" description="Helical" evidence="7">
    <location>
        <begin position="171"/>
        <end position="191"/>
    </location>
</feature>
<dbReference type="Pfam" id="PF13440">
    <property type="entry name" value="Polysacc_synt_3"/>
    <property type="match status" value="1"/>
</dbReference>
<feature type="transmembrane region" description="Helical" evidence="7">
    <location>
        <begin position="378"/>
        <end position="401"/>
    </location>
</feature>
<comment type="caution">
    <text evidence="8">The sequence shown here is derived from an EMBL/GenBank/DDBJ whole genome shotgun (WGS) entry which is preliminary data.</text>
</comment>
<name>A0A1F8AYX3_9BACT</name>
<reference evidence="8 9" key="1">
    <citation type="journal article" date="2016" name="Nat. Commun.">
        <title>Thousands of microbial genomes shed light on interconnected biogeochemical processes in an aquifer system.</title>
        <authorList>
            <person name="Anantharaman K."/>
            <person name="Brown C.T."/>
            <person name="Hug L.A."/>
            <person name="Sharon I."/>
            <person name="Castelle C.J."/>
            <person name="Probst A.J."/>
            <person name="Thomas B.C."/>
            <person name="Singh A."/>
            <person name="Wilkins M.J."/>
            <person name="Karaoz U."/>
            <person name="Brodie E.L."/>
            <person name="Williams K.H."/>
            <person name="Hubbard S.S."/>
            <person name="Banfield J.F."/>
        </authorList>
    </citation>
    <scope>NUCLEOTIDE SEQUENCE [LARGE SCALE GENOMIC DNA]</scope>
</reference>
<dbReference type="GO" id="GO:0005886">
    <property type="term" value="C:plasma membrane"/>
    <property type="evidence" value="ECO:0007669"/>
    <property type="project" value="UniProtKB-SubCell"/>
</dbReference>
<evidence type="ECO:0000256" key="7">
    <source>
        <dbReference type="SAM" id="Phobius"/>
    </source>
</evidence>
<dbReference type="CDD" id="cd13127">
    <property type="entry name" value="MATE_tuaB_like"/>
    <property type="match status" value="1"/>
</dbReference>
<dbReference type="STRING" id="1802513.A3E46_01220"/>
<accession>A0A1F8AYX3</accession>
<organism evidence="8 9">
    <name type="scientific">Candidatus Woesebacteria bacterium RIFCSPHIGHO2_12_FULL_46_16</name>
    <dbReference type="NCBI Taxonomy" id="1802513"/>
    <lineage>
        <taxon>Bacteria</taxon>
        <taxon>Candidatus Woeseibacteriota</taxon>
    </lineage>
</organism>
<feature type="transmembrane region" description="Helical" evidence="7">
    <location>
        <begin position="79"/>
        <end position="102"/>
    </location>
</feature>
<dbReference type="EMBL" id="MGGZ01000021">
    <property type="protein sequence ID" value="OGM56937.1"/>
    <property type="molecule type" value="Genomic_DNA"/>
</dbReference>
<protein>
    <submittedName>
        <fullName evidence="8">Uncharacterized protein</fullName>
    </submittedName>
</protein>
<feature type="transmembrane region" description="Helical" evidence="7">
    <location>
        <begin position="114"/>
        <end position="133"/>
    </location>
</feature>
<dbReference type="AlphaFoldDB" id="A0A1F8AYX3"/>